<keyword evidence="3" id="KW-0677">Repeat</keyword>
<evidence type="ECO:0000256" key="7">
    <source>
        <dbReference type="SAM" id="Phobius"/>
    </source>
</evidence>
<feature type="domain" description="HTH luxR-type" evidence="8">
    <location>
        <begin position="506"/>
        <end position="563"/>
    </location>
</feature>
<feature type="transmembrane region" description="Helical" evidence="7">
    <location>
        <begin position="394"/>
        <end position="413"/>
    </location>
</feature>
<dbReference type="SMART" id="SM00421">
    <property type="entry name" value="HTH_LUXR"/>
    <property type="match status" value="1"/>
</dbReference>
<dbReference type="InterPro" id="IPR019734">
    <property type="entry name" value="TPR_rpt"/>
</dbReference>
<keyword evidence="7" id="KW-0812">Transmembrane</keyword>
<evidence type="ECO:0000259" key="8">
    <source>
        <dbReference type="SMART" id="SM00421"/>
    </source>
</evidence>
<evidence type="ECO:0000256" key="6">
    <source>
        <dbReference type="PROSITE-ProRule" id="PRU00339"/>
    </source>
</evidence>
<evidence type="ECO:0000313" key="9">
    <source>
        <dbReference type="EMBL" id="KAB1064727.1"/>
    </source>
</evidence>
<evidence type="ECO:0000256" key="1">
    <source>
        <dbReference type="ARBA" id="ARBA00004496"/>
    </source>
</evidence>
<dbReference type="InterPro" id="IPR051476">
    <property type="entry name" value="Bac_ResReg_Asp_Phosphatase"/>
</dbReference>
<name>A0A6N6M531_9FLAO</name>
<sequence length="566" mass="64861">MVKQISIFLLFLLSLSLRAEKRSDSLLAELNEAQSDTQKVNIYLKLSRRSVTPELSVALKWVQRAEAKSIQSHYDKGLLQSLVRKGYLFQIHGLSDSSIVYFKKALQKRLLKSTKDSADLFNKMGVYFLSVEKPDSALHYLNLAYEKNSRIDHKKGLVEVLVNMGNAFYAKGELEQTLHSFEEAYLKATSIENYKPMAVVLSNYMGIKLLLRNDTANVLESLSMILNHSYVKNNADMEANVYTNMGNFYMHNVKDSSEAENMFLKALNIYEQSDFKVDPLIYSGLGKIYMGKKQFKKAISFFHLSLDLKGNIQNRRTAYENIAQSYTELGMMDSAVYYLNEVIGWMEESQKRKSDELLLKAKTNLDLVKKEAEISKLEDQHQIDVLNQTRSRTILIALGVVLILSITIFLLLLKQKKRQSVLQEAELKLKNQNLVNLSLQINEKNQILKSFERKVVKGKDAAPSLLYKDVKSTLKKSLKIDDDWKKFEVYLNDLHGGFYDTLKKEYPNLTNSELRVCSLSKLRYSLKETAHTLSVSTDSVKSARYRIKKKMSLGAEQDLADFLNSL</sequence>
<keyword evidence="7" id="KW-1133">Transmembrane helix</keyword>
<dbReference type="GO" id="GO:0006355">
    <property type="term" value="P:regulation of DNA-templated transcription"/>
    <property type="evidence" value="ECO:0007669"/>
    <property type="project" value="InterPro"/>
</dbReference>
<dbReference type="InterPro" id="IPR016032">
    <property type="entry name" value="Sig_transdc_resp-reg_C-effctor"/>
</dbReference>
<gene>
    <name evidence="9" type="ORF">F3059_05065</name>
</gene>
<dbReference type="PROSITE" id="PS50005">
    <property type="entry name" value="TPR"/>
    <property type="match status" value="1"/>
</dbReference>
<dbReference type="InterPro" id="IPR000792">
    <property type="entry name" value="Tscrpt_reg_LuxR_C"/>
</dbReference>
<evidence type="ECO:0000256" key="2">
    <source>
        <dbReference type="ARBA" id="ARBA00022490"/>
    </source>
</evidence>
<dbReference type="Proteomes" id="UP000435357">
    <property type="component" value="Unassembled WGS sequence"/>
</dbReference>
<keyword evidence="10" id="KW-1185">Reference proteome</keyword>
<dbReference type="InterPro" id="IPR036388">
    <property type="entry name" value="WH-like_DNA-bd_sf"/>
</dbReference>
<dbReference type="Gene3D" id="1.10.10.10">
    <property type="entry name" value="Winged helix-like DNA-binding domain superfamily/Winged helix DNA-binding domain"/>
    <property type="match status" value="1"/>
</dbReference>
<dbReference type="AlphaFoldDB" id="A0A6N6M531"/>
<dbReference type="Gene3D" id="1.25.40.10">
    <property type="entry name" value="Tetratricopeptide repeat domain"/>
    <property type="match status" value="2"/>
</dbReference>
<dbReference type="PANTHER" id="PTHR46630:SF1">
    <property type="entry name" value="TETRATRICOPEPTIDE REPEAT PROTEIN 29"/>
    <property type="match status" value="1"/>
</dbReference>
<organism evidence="9 10">
    <name type="scientific">Salibacter halophilus</name>
    <dbReference type="NCBI Taxonomy" id="1803916"/>
    <lineage>
        <taxon>Bacteria</taxon>
        <taxon>Pseudomonadati</taxon>
        <taxon>Bacteroidota</taxon>
        <taxon>Flavobacteriia</taxon>
        <taxon>Flavobacteriales</taxon>
        <taxon>Salibacteraceae</taxon>
        <taxon>Salibacter</taxon>
    </lineage>
</organism>
<dbReference type="OrthoDB" id="1090267at2"/>
<evidence type="ECO:0000256" key="3">
    <source>
        <dbReference type="ARBA" id="ARBA00022737"/>
    </source>
</evidence>
<feature type="repeat" description="TPR" evidence="6">
    <location>
        <begin position="279"/>
        <end position="312"/>
    </location>
</feature>
<dbReference type="PANTHER" id="PTHR46630">
    <property type="entry name" value="TETRATRICOPEPTIDE REPEAT PROTEIN 29"/>
    <property type="match status" value="1"/>
</dbReference>
<comment type="similarity">
    <text evidence="5">Belongs to the Rap family.</text>
</comment>
<evidence type="ECO:0000313" key="10">
    <source>
        <dbReference type="Proteomes" id="UP000435357"/>
    </source>
</evidence>
<protein>
    <submittedName>
        <fullName evidence="9">Tetratricopeptide repeat protein</fullName>
    </submittedName>
</protein>
<comment type="caution">
    <text evidence="9">The sequence shown here is derived from an EMBL/GenBank/DDBJ whole genome shotgun (WGS) entry which is preliminary data.</text>
</comment>
<dbReference type="RefSeq" id="WP_151167046.1">
    <property type="nucleotide sequence ID" value="NZ_WACR01000004.1"/>
</dbReference>
<proteinExistence type="inferred from homology"/>
<dbReference type="SMART" id="SM00028">
    <property type="entry name" value="TPR"/>
    <property type="match status" value="6"/>
</dbReference>
<reference evidence="9 10" key="1">
    <citation type="submission" date="2019-09" db="EMBL/GenBank/DDBJ databases">
        <title>Genomes of Cryomorphaceae.</title>
        <authorList>
            <person name="Bowman J.P."/>
        </authorList>
    </citation>
    <scope>NUCLEOTIDE SEQUENCE [LARGE SCALE GENOMIC DNA]</scope>
    <source>
        <strain evidence="9 10">KCTC 52047</strain>
    </source>
</reference>
<dbReference type="EMBL" id="WACR01000004">
    <property type="protein sequence ID" value="KAB1064727.1"/>
    <property type="molecule type" value="Genomic_DNA"/>
</dbReference>
<dbReference type="GO" id="GO:0005737">
    <property type="term" value="C:cytoplasm"/>
    <property type="evidence" value="ECO:0007669"/>
    <property type="project" value="UniProtKB-SubCell"/>
</dbReference>
<keyword evidence="7" id="KW-0472">Membrane</keyword>
<dbReference type="Pfam" id="PF13181">
    <property type="entry name" value="TPR_8"/>
    <property type="match status" value="1"/>
</dbReference>
<dbReference type="SUPFAM" id="SSF48452">
    <property type="entry name" value="TPR-like"/>
    <property type="match status" value="2"/>
</dbReference>
<dbReference type="SUPFAM" id="SSF46894">
    <property type="entry name" value="C-terminal effector domain of the bipartite response regulators"/>
    <property type="match status" value="1"/>
</dbReference>
<keyword evidence="2" id="KW-0963">Cytoplasm</keyword>
<keyword evidence="4 6" id="KW-0802">TPR repeat</keyword>
<accession>A0A6N6M531</accession>
<evidence type="ECO:0000256" key="5">
    <source>
        <dbReference type="ARBA" id="ARBA00038253"/>
    </source>
</evidence>
<evidence type="ECO:0000256" key="4">
    <source>
        <dbReference type="ARBA" id="ARBA00022803"/>
    </source>
</evidence>
<dbReference type="GO" id="GO:0003677">
    <property type="term" value="F:DNA binding"/>
    <property type="evidence" value="ECO:0007669"/>
    <property type="project" value="InterPro"/>
</dbReference>
<comment type="subcellular location">
    <subcellularLocation>
        <location evidence="1">Cytoplasm</location>
    </subcellularLocation>
</comment>
<dbReference type="InterPro" id="IPR011990">
    <property type="entry name" value="TPR-like_helical_dom_sf"/>
</dbReference>